<dbReference type="InterPro" id="IPR009003">
    <property type="entry name" value="Peptidase_S1_PA"/>
</dbReference>
<dbReference type="PANTHER" id="PTHR24252">
    <property type="entry name" value="ACROSIN-RELATED"/>
    <property type="match status" value="1"/>
</dbReference>
<dbReference type="PROSITE" id="PS50240">
    <property type="entry name" value="TRYPSIN_DOM"/>
    <property type="match status" value="1"/>
</dbReference>
<dbReference type="Pfam" id="PF00089">
    <property type="entry name" value="Trypsin"/>
    <property type="match status" value="1"/>
</dbReference>
<dbReference type="PANTHER" id="PTHR24252:SF7">
    <property type="entry name" value="HYALIN"/>
    <property type="match status" value="1"/>
</dbReference>
<dbReference type="InterPro" id="IPR001254">
    <property type="entry name" value="Trypsin_dom"/>
</dbReference>
<name>A0A813UDS4_ADIRI</name>
<dbReference type="Gene3D" id="2.40.10.10">
    <property type="entry name" value="Trypsin-like serine proteases"/>
    <property type="match status" value="1"/>
</dbReference>
<keyword evidence="5" id="KW-1015">Disulfide bond</keyword>
<gene>
    <name evidence="9" type="ORF">XAT740_LOCUS4010</name>
</gene>
<dbReference type="PROSITE" id="PS00134">
    <property type="entry name" value="TRYPSIN_HIS"/>
    <property type="match status" value="1"/>
</dbReference>
<evidence type="ECO:0000256" key="2">
    <source>
        <dbReference type="ARBA" id="ARBA00022729"/>
    </source>
</evidence>
<dbReference type="SMART" id="SM00020">
    <property type="entry name" value="Tryp_SPc"/>
    <property type="match status" value="1"/>
</dbReference>
<feature type="signal peptide" evidence="7">
    <location>
        <begin position="1"/>
        <end position="22"/>
    </location>
</feature>
<evidence type="ECO:0000313" key="10">
    <source>
        <dbReference type="Proteomes" id="UP000663828"/>
    </source>
</evidence>
<evidence type="ECO:0000313" key="9">
    <source>
        <dbReference type="EMBL" id="CAF0822027.1"/>
    </source>
</evidence>
<keyword evidence="10" id="KW-1185">Reference proteome</keyword>
<sequence>MKSVVLFLIQSALFAIQFSTLSCVIYDCPADAPCGCSAKSAVVTKIINGEAATSLTWGWAASLSSVSMNSHFCGGSIISRSHILTAAHCTIKISSPSYIQVSVGSIYSHEYAQRRAVSKIYIHPSYSSATHENDIAILKLSSPLNLDQAGVDLICLPNISSTILSIGEYPTVGTNLVAIGWGVLEEGSPISSPTLQQVIIQSVAWNSTYCQNIRLKDPQTQLCAGTMPKGGKDTCQGDSGGPLLMFTSNNVWEVIGITSTGYGCARPNYPGIYTRVAAFQSWINQTMNHANQIFTSIHVISILLTHLLIIKA</sequence>
<evidence type="ECO:0000256" key="5">
    <source>
        <dbReference type="ARBA" id="ARBA00023157"/>
    </source>
</evidence>
<feature type="chain" id="PRO_5032643484" description="Peptidase S1 domain-containing protein" evidence="7">
    <location>
        <begin position="23"/>
        <end position="312"/>
    </location>
</feature>
<dbReference type="InterPro" id="IPR033116">
    <property type="entry name" value="TRYPSIN_SER"/>
</dbReference>
<dbReference type="PROSITE" id="PS51257">
    <property type="entry name" value="PROKAR_LIPOPROTEIN"/>
    <property type="match status" value="1"/>
</dbReference>
<organism evidence="9 10">
    <name type="scientific">Adineta ricciae</name>
    <name type="common">Rotifer</name>
    <dbReference type="NCBI Taxonomy" id="249248"/>
    <lineage>
        <taxon>Eukaryota</taxon>
        <taxon>Metazoa</taxon>
        <taxon>Spiralia</taxon>
        <taxon>Gnathifera</taxon>
        <taxon>Rotifera</taxon>
        <taxon>Eurotatoria</taxon>
        <taxon>Bdelloidea</taxon>
        <taxon>Adinetida</taxon>
        <taxon>Adinetidae</taxon>
        <taxon>Adineta</taxon>
    </lineage>
</organism>
<dbReference type="CDD" id="cd00190">
    <property type="entry name" value="Tryp_SPc"/>
    <property type="match status" value="1"/>
</dbReference>
<dbReference type="InterPro" id="IPR001314">
    <property type="entry name" value="Peptidase_S1A"/>
</dbReference>
<proteinExistence type="predicted"/>
<dbReference type="EMBL" id="CAJNOR010000159">
    <property type="protein sequence ID" value="CAF0822027.1"/>
    <property type="molecule type" value="Genomic_DNA"/>
</dbReference>
<comment type="caution">
    <text evidence="9">The sequence shown here is derived from an EMBL/GenBank/DDBJ whole genome shotgun (WGS) entry which is preliminary data.</text>
</comment>
<evidence type="ECO:0000256" key="3">
    <source>
        <dbReference type="ARBA" id="ARBA00022801"/>
    </source>
</evidence>
<reference evidence="9" key="1">
    <citation type="submission" date="2021-02" db="EMBL/GenBank/DDBJ databases">
        <authorList>
            <person name="Nowell W R."/>
        </authorList>
    </citation>
    <scope>NUCLEOTIDE SEQUENCE</scope>
</reference>
<dbReference type="InterPro" id="IPR043504">
    <property type="entry name" value="Peptidase_S1_PA_chymotrypsin"/>
</dbReference>
<protein>
    <recommendedName>
        <fullName evidence="8">Peptidase S1 domain-containing protein</fullName>
    </recommendedName>
</protein>
<dbReference type="GO" id="GO:0004252">
    <property type="term" value="F:serine-type endopeptidase activity"/>
    <property type="evidence" value="ECO:0007669"/>
    <property type="project" value="InterPro"/>
</dbReference>
<evidence type="ECO:0000256" key="4">
    <source>
        <dbReference type="ARBA" id="ARBA00022825"/>
    </source>
</evidence>
<dbReference type="SUPFAM" id="SSF50494">
    <property type="entry name" value="Trypsin-like serine proteases"/>
    <property type="match status" value="1"/>
</dbReference>
<dbReference type="GO" id="GO:0006508">
    <property type="term" value="P:proteolysis"/>
    <property type="evidence" value="ECO:0007669"/>
    <property type="project" value="UniProtKB-KW"/>
</dbReference>
<evidence type="ECO:0000259" key="8">
    <source>
        <dbReference type="PROSITE" id="PS50240"/>
    </source>
</evidence>
<evidence type="ECO:0000256" key="1">
    <source>
        <dbReference type="ARBA" id="ARBA00022670"/>
    </source>
</evidence>
<keyword evidence="1 6" id="KW-0645">Protease</keyword>
<evidence type="ECO:0000256" key="6">
    <source>
        <dbReference type="RuleBase" id="RU363034"/>
    </source>
</evidence>
<feature type="domain" description="Peptidase S1" evidence="8">
    <location>
        <begin position="46"/>
        <end position="288"/>
    </location>
</feature>
<accession>A0A813UDS4</accession>
<keyword evidence="3 6" id="KW-0378">Hydrolase</keyword>
<dbReference type="AlphaFoldDB" id="A0A813UDS4"/>
<keyword evidence="4 6" id="KW-0720">Serine protease</keyword>
<dbReference type="Proteomes" id="UP000663828">
    <property type="component" value="Unassembled WGS sequence"/>
</dbReference>
<evidence type="ECO:0000256" key="7">
    <source>
        <dbReference type="SAM" id="SignalP"/>
    </source>
</evidence>
<dbReference type="PRINTS" id="PR00722">
    <property type="entry name" value="CHYMOTRYPSIN"/>
</dbReference>
<dbReference type="PROSITE" id="PS00135">
    <property type="entry name" value="TRYPSIN_SER"/>
    <property type="match status" value="1"/>
</dbReference>
<dbReference type="FunFam" id="2.40.10.10:FF:000120">
    <property type="entry name" value="Putative serine protease"/>
    <property type="match status" value="1"/>
</dbReference>
<keyword evidence="2 7" id="KW-0732">Signal</keyword>
<dbReference type="InterPro" id="IPR018114">
    <property type="entry name" value="TRYPSIN_HIS"/>
</dbReference>